<sequence>MKESLTPVRMALTASGGSGSATGNLRNKVALKPGHSLMDWVRLGHSGVDLTGVGGVLLDVTPEQLAAHSKKNDAWIAIRGRVYNVTHYMDFHPGGDAELMRGIGKDGTSLFTQVHPWVNFESLLQKCLVGRLVQSNRSTGALPVLNKKTTTFIGKLFTKRGADQCDPQEKSVSMDWYQQLGTVTLQFFTLGDFPQTRVMLFTSHKDLTVHIKLGSLLHVTHLLLEDSVKWPCKVRTNCDTGMVEIYFTKATPHMWHKLGSPVEDDGQKRDVGQEPYDPMEVVSVSSVTHNTKLILLRHKHRIMDTIPIGYSVPVLATIDGAEVIRSYTPMAAALDEQFLPPDWSEDCLCLMVKQCSNGLMSRYLCDLKPEDVVNVGPAVGLLQLSVMDATTRLCLLAAGSGLTPMVNLILWALSTGKKKRFQKVSLLFFNLTSRDILWQDQLDRLATTDTRFCVTHVLTAADSEWSGQTGLLNLDMLQAVVPSFTEQKKHDTFVCICGPDQFRESSVRFLGEMGYPEEFYFVFQG</sequence>
<dbReference type="InterPro" id="IPR008978">
    <property type="entry name" value="HSP20-like_chaperone"/>
</dbReference>
<dbReference type="InterPro" id="IPR001433">
    <property type="entry name" value="OxRdtase_FAD/NAD-bd"/>
</dbReference>
<dbReference type="InterPro" id="IPR039261">
    <property type="entry name" value="FNR_nucleotide-bd"/>
</dbReference>
<feature type="domain" description="Cytochrome b5 heme-binding" evidence="6">
    <location>
        <begin position="57"/>
        <end position="133"/>
    </location>
</feature>
<gene>
    <name evidence="8" type="ORF">B7P43_G12257</name>
</gene>
<comment type="similarity">
    <text evidence="1">Belongs to the flavoprotein pyridine nucleotide cytochrome reductase family.</text>
</comment>
<reference evidence="8 9" key="1">
    <citation type="submission" date="2017-12" db="EMBL/GenBank/DDBJ databases">
        <title>Hemimetabolous genomes reveal molecular basis of termite eusociality.</title>
        <authorList>
            <person name="Harrison M.C."/>
            <person name="Jongepier E."/>
            <person name="Robertson H.M."/>
            <person name="Arning N."/>
            <person name="Bitard-Feildel T."/>
            <person name="Chao H."/>
            <person name="Childers C.P."/>
            <person name="Dinh H."/>
            <person name="Doddapaneni H."/>
            <person name="Dugan S."/>
            <person name="Gowin J."/>
            <person name="Greiner C."/>
            <person name="Han Y."/>
            <person name="Hu H."/>
            <person name="Hughes D.S.T."/>
            <person name="Huylmans A.-K."/>
            <person name="Kemena C."/>
            <person name="Kremer L.P.M."/>
            <person name="Lee S.L."/>
            <person name="Lopez-Ezquerra A."/>
            <person name="Mallet L."/>
            <person name="Monroy-Kuhn J.M."/>
            <person name="Moser A."/>
            <person name="Murali S.C."/>
            <person name="Muzny D.M."/>
            <person name="Otani S."/>
            <person name="Piulachs M.-D."/>
            <person name="Poelchau M."/>
            <person name="Qu J."/>
            <person name="Schaub F."/>
            <person name="Wada-Katsumata A."/>
            <person name="Worley K.C."/>
            <person name="Xie Q."/>
            <person name="Ylla G."/>
            <person name="Poulsen M."/>
            <person name="Gibbs R.A."/>
            <person name="Schal C."/>
            <person name="Richards S."/>
            <person name="Belles X."/>
            <person name="Korb J."/>
            <person name="Bornberg-Bauer E."/>
        </authorList>
    </citation>
    <scope>NUCLEOTIDE SEQUENCE [LARGE SCALE GENOMIC DNA]</scope>
    <source>
        <tissue evidence="8">Whole body</tissue>
    </source>
</reference>
<evidence type="ECO:0000256" key="3">
    <source>
        <dbReference type="ARBA" id="ARBA00022723"/>
    </source>
</evidence>
<dbReference type="SUPFAM" id="SSF63380">
    <property type="entry name" value="Riboflavin synthase domain-like"/>
    <property type="match status" value="1"/>
</dbReference>
<dbReference type="Proteomes" id="UP000235965">
    <property type="component" value="Unassembled WGS sequence"/>
</dbReference>
<dbReference type="CDD" id="cd06183">
    <property type="entry name" value="cyt_b5_reduct_like"/>
    <property type="match status" value="1"/>
</dbReference>
<dbReference type="InterPro" id="IPR017938">
    <property type="entry name" value="Riboflavin_synthase-like_b-brl"/>
</dbReference>
<dbReference type="PANTHER" id="PTHR46237:SF1">
    <property type="entry name" value="CYTOCHROME B5 REDUCTASE 4"/>
    <property type="match status" value="1"/>
</dbReference>
<dbReference type="Gene3D" id="2.60.40.790">
    <property type="match status" value="1"/>
</dbReference>
<dbReference type="AlphaFoldDB" id="A0A2J7QHK9"/>
<dbReference type="InParanoid" id="A0A2J7QHK9"/>
<dbReference type="InterPro" id="IPR017927">
    <property type="entry name" value="FAD-bd_FR_type"/>
</dbReference>
<protein>
    <submittedName>
        <fullName evidence="8">Cytochrome b5 reductase 4</fullName>
    </submittedName>
</protein>
<dbReference type="OrthoDB" id="432299at2759"/>
<dbReference type="SUPFAM" id="SSF52343">
    <property type="entry name" value="Ferredoxin reductase-like, C-terminal NADP-linked domain"/>
    <property type="match status" value="1"/>
</dbReference>
<dbReference type="Gene3D" id="3.40.50.80">
    <property type="entry name" value="Nucleotide-binding domain of ferredoxin-NADP reductase (FNR) module"/>
    <property type="match status" value="1"/>
</dbReference>
<dbReference type="EMBL" id="NEVH01013973">
    <property type="protein sequence ID" value="PNF28074.1"/>
    <property type="molecule type" value="Genomic_DNA"/>
</dbReference>
<comment type="caution">
    <text evidence="8">The sequence shown here is derived from an EMBL/GenBank/DDBJ whole genome shotgun (WGS) entry which is preliminary data.</text>
</comment>
<evidence type="ECO:0000259" key="7">
    <source>
        <dbReference type="PROSITE" id="PS51384"/>
    </source>
</evidence>
<evidence type="ECO:0000256" key="5">
    <source>
        <dbReference type="ARBA" id="ARBA00023004"/>
    </source>
</evidence>
<evidence type="ECO:0000256" key="1">
    <source>
        <dbReference type="ARBA" id="ARBA00006105"/>
    </source>
</evidence>
<dbReference type="PROSITE" id="PS50255">
    <property type="entry name" value="CYTOCHROME_B5_2"/>
    <property type="match status" value="1"/>
</dbReference>
<dbReference type="SMART" id="SM01117">
    <property type="entry name" value="Cyt-b5"/>
    <property type="match status" value="1"/>
</dbReference>
<evidence type="ECO:0000313" key="8">
    <source>
        <dbReference type="EMBL" id="PNF28078.1"/>
    </source>
</evidence>
<dbReference type="STRING" id="105785.A0A2J7QHK9"/>
<keyword evidence="2" id="KW-0349">Heme</keyword>
<dbReference type="FunCoup" id="A0A2J7QHK9">
    <property type="interactions" value="1440"/>
</dbReference>
<dbReference type="SUPFAM" id="SSF49764">
    <property type="entry name" value="HSP20-like chaperones"/>
    <property type="match status" value="1"/>
</dbReference>
<dbReference type="InterPro" id="IPR008333">
    <property type="entry name" value="Cbr1-like_FAD-bd_dom"/>
</dbReference>
<keyword evidence="4" id="KW-0560">Oxidoreductase</keyword>
<dbReference type="EMBL" id="NEVH01013973">
    <property type="protein sequence ID" value="PNF28078.1"/>
    <property type="molecule type" value="Genomic_DNA"/>
</dbReference>
<evidence type="ECO:0000313" key="9">
    <source>
        <dbReference type="Proteomes" id="UP000235965"/>
    </source>
</evidence>
<name>A0A2J7QHK9_9NEOP</name>
<dbReference type="PROSITE" id="PS00191">
    <property type="entry name" value="CYTOCHROME_B5_1"/>
    <property type="match status" value="1"/>
</dbReference>
<dbReference type="GO" id="GO:0046872">
    <property type="term" value="F:metal ion binding"/>
    <property type="evidence" value="ECO:0007669"/>
    <property type="project" value="UniProtKB-KW"/>
</dbReference>
<dbReference type="GO" id="GO:0004128">
    <property type="term" value="F:cytochrome-b5 reductase activity, acting on NAD(P)H"/>
    <property type="evidence" value="ECO:0007669"/>
    <property type="project" value="TreeGrafter"/>
</dbReference>
<dbReference type="InterPro" id="IPR051872">
    <property type="entry name" value="Cytochrome_b5/Flavoprotein_Rdt"/>
</dbReference>
<dbReference type="Pfam" id="PF00173">
    <property type="entry name" value="Cyt-b5"/>
    <property type="match status" value="1"/>
</dbReference>
<proteinExistence type="inferred from homology"/>
<dbReference type="Gene3D" id="2.40.30.10">
    <property type="entry name" value="Translation factors"/>
    <property type="match status" value="1"/>
</dbReference>
<keyword evidence="3" id="KW-0479">Metal-binding</keyword>
<dbReference type="FunFam" id="3.10.120.10:FF:000001">
    <property type="entry name" value="Cytochrome b5 reductase 4"/>
    <property type="match status" value="1"/>
</dbReference>
<keyword evidence="5" id="KW-0408">Iron</keyword>
<dbReference type="GO" id="GO:0005783">
    <property type="term" value="C:endoplasmic reticulum"/>
    <property type="evidence" value="ECO:0007669"/>
    <property type="project" value="TreeGrafter"/>
</dbReference>
<evidence type="ECO:0000256" key="2">
    <source>
        <dbReference type="ARBA" id="ARBA00022617"/>
    </source>
</evidence>
<keyword evidence="9" id="KW-1185">Reference proteome</keyword>
<dbReference type="PROSITE" id="PS51384">
    <property type="entry name" value="FAD_FR"/>
    <property type="match status" value="1"/>
</dbReference>
<dbReference type="PRINTS" id="PR00406">
    <property type="entry name" value="CYTB5RDTASE"/>
</dbReference>
<dbReference type="InterPro" id="IPR001199">
    <property type="entry name" value="Cyt_B5-like_heme/steroid-bd"/>
</dbReference>
<feature type="domain" description="FAD-binding FR-type" evidence="7">
    <location>
        <begin position="274"/>
        <end position="385"/>
    </location>
</feature>
<dbReference type="InterPro" id="IPR036400">
    <property type="entry name" value="Cyt_B5-like_heme/steroid_sf"/>
</dbReference>
<evidence type="ECO:0000256" key="4">
    <source>
        <dbReference type="ARBA" id="ARBA00023002"/>
    </source>
</evidence>
<dbReference type="Pfam" id="PF00175">
    <property type="entry name" value="NAD_binding_1"/>
    <property type="match status" value="1"/>
</dbReference>
<dbReference type="SUPFAM" id="SSF55856">
    <property type="entry name" value="Cytochrome b5-like heme/steroid binding domain"/>
    <property type="match status" value="1"/>
</dbReference>
<dbReference type="PANTHER" id="PTHR46237">
    <property type="entry name" value="CYTOCHROME B5 REDUCTASE 4 FAMILY MEMBER"/>
    <property type="match status" value="1"/>
</dbReference>
<accession>A0A2J7QHK9</accession>
<dbReference type="GO" id="GO:0020037">
    <property type="term" value="F:heme binding"/>
    <property type="evidence" value="ECO:0007669"/>
    <property type="project" value="InterPro"/>
</dbReference>
<dbReference type="FunFam" id="3.40.50.80:FF:000021">
    <property type="entry name" value="Cytochrome b5 reductase 4"/>
    <property type="match status" value="1"/>
</dbReference>
<evidence type="ECO:0000259" key="6">
    <source>
        <dbReference type="PROSITE" id="PS50255"/>
    </source>
</evidence>
<dbReference type="Pfam" id="PF00970">
    <property type="entry name" value="FAD_binding_6"/>
    <property type="match status" value="1"/>
</dbReference>
<dbReference type="GO" id="GO:0006801">
    <property type="term" value="P:superoxide metabolic process"/>
    <property type="evidence" value="ECO:0007669"/>
    <property type="project" value="TreeGrafter"/>
</dbReference>
<dbReference type="Gene3D" id="3.10.120.10">
    <property type="entry name" value="Cytochrome b5-like heme/steroid binding domain"/>
    <property type="match status" value="1"/>
</dbReference>
<dbReference type="InterPro" id="IPR018506">
    <property type="entry name" value="Cyt_B5_heme-BS"/>
</dbReference>
<organism evidence="8 9">
    <name type="scientific">Cryptotermes secundus</name>
    <dbReference type="NCBI Taxonomy" id="105785"/>
    <lineage>
        <taxon>Eukaryota</taxon>
        <taxon>Metazoa</taxon>
        <taxon>Ecdysozoa</taxon>
        <taxon>Arthropoda</taxon>
        <taxon>Hexapoda</taxon>
        <taxon>Insecta</taxon>
        <taxon>Pterygota</taxon>
        <taxon>Neoptera</taxon>
        <taxon>Polyneoptera</taxon>
        <taxon>Dictyoptera</taxon>
        <taxon>Blattodea</taxon>
        <taxon>Blattoidea</taxon>
        <taxon>Termitoidae</taxon>
        <taxon>Kalotermitidae</taxon>
        <taxon>Cryptotermitinae</taxon>
        <taxon>Cryptotermes</taxon>
    </lineage>
</organism>